<name>A0A6A6P461_9PEZI</name>
<organism evidence="2 3">
    <name type="scientific">Lineolata rhizophorae</name>
    <dbReference type="NCBI Taxonomy" id="578093"/>
    <lineage>
        <taxon>Eukaryota</taxon>
        <taxon>Fungi</taxon>
        <taxon>Dikarya</taxon>
        <taxon>Ascomycota</taxon>
        <taxon>Pezizomycotina</taxon>
        <taxon>Dothideomycetes</taxon>
        <taxon>Dothideomycetes incertae sedis</taxon>
        <taxon>Lineolatales</taxon>
        <taxon>Lineolataceae</taxon>
        <taxon>Lineolata</taxon>
    </lineage>
</organism>
<keyword evidence="3" id="KW-1185">Reference proteome</keyword>
<sequence length="339" mass="36918">MAASWAGFGLPHLFPMAMSPISRIPRFSSSVHSAARRATGPAPTRRTLAEAWDDDARPAQAKWPHRPASQARHGHIAHATEPLQTAVCCLMSPHEARRNWPRLGCSRRTPHPPLHPHLHPQPLFASATFPSPSTSSSSVCFLLANRGGAALHAYQAAKRPYAARQQRKPSHAGPLHPSATRKTKNNQLRLSGSPSHVCTLPSAARLVDVGPTLRTPTGSPWGLDVAPMAPSLARAPPTPGIHGIAVLRHRRLHHPPPPFSLPRTACLRAAARMAPSRRPADFSFFCIVGWLAGIRPRPPPPQSTQSLPFCTRLTKTSIFEKSDASALRGDTWHRVCWLD</sequence>
<accession>A0A6A6P461</accession>
<feature type="region of interest" description="Disordered" evidence="1">
    <location>
        <begin position="158"/>
        <end position="196"/>
    </location>
</feature>
<evidence type="ECO:0000313" key="2">
    <source>
        <dbReference type="EMBL" id="KAF2458830.1"/>
    </source>
</evidence>
<dbReference type="Proteomes" id="UP000799766">
    <property type="component" value="Unassembled WGS sequence"/>
</dbReference>
<dbReference type="AlphaFoldDB" id="A0A6A6P461"/>
<protein>
    <submittedName>
        <fullName evidence="2">Uncharacterized protein</fullName>
    </submittedName>
</protein>
<evidence type="ECO:0000256" key="1">
    <source>
        <dbReference type="SAM" id="MobiDB-lite"/>
    </source>
</evidence>
<evidence type="ECO:0000313" key="3">
    <source>
        <dbReference type="Proteomes" id="UP000799766"/>
    </source>
</evidence>
<dbReference type="EMBL" id="MU001677">
    <property type="protein sequence ID" value="KAF2458830.1"/>
    <property type="molecule type" value="Genomic_DNA"/>
</dbReference>
<reference evidence="2" key="1">
    <citation type="journal article" date="2020" name="Stud. Mycol.">
        <title>101 Dothideomycetes genomes: a test case for predicting lifestyles and emergence of pathogens.</title>
        <authorList>
            <person name="Haridas S."/>
            <person name="Albert R."/>
            <person name="Binder M."/>
            <person name="Bloem J."/>
            <person name="Labutti K."/>
            <person name="Salamov A."/>
            <person name="Andreopoulos B."/>
            <person name="Baker S."/>
            <person name="Barry K."/>
            <person name="Bills G."/>
            <person name="Bluhm B."/>
            <person name="Cannon C."/>
            <person name="Castanera R."/>
            <person name="Culley D."/>
            <person name="Daum C."/>
            <person name="Ezra D."/>
            <person name="Gonzalez J."/>
            <person name="Henrissat B."/>
            <person name="Kuo A."/>
            <person name="Liang C."/>
            <person name="Lipzen A."/>
            <person name="Lutzoni F."/>
            <person name="Magnuson J."/>
            <person name="Mondo S."/>
            <person name="Nolan M."/>
            <person name="Ohm R."/>
            <person name="Pangilinan J."/>
            <person name="Park H.-J."/>
            <person name="Ramirez L."/>
            <person name="Alfaro M."/>
            <person name="Sun H."/>
            <person name="Tritt A."/>
            <person name="Yoshinaga Y."/>
            <person name="Zwiers L.-H."/>
            <person name="Turgeon B."/>
            <person name="Goodwin S."/>
            <person name="Spatafora J."/>
            <person name="Crous P."/>
            <person name="Grigoriev I."/>
        </authorList>
    </citation>
    <scope>NUCLEOTIDE SEQUENCE</scope>
    <source>
        <strain evidence="2">ATCC 16933</strain>
    </source>
</reference>
<proteinExistence type="predicted"/>
<feature type="compositionally biased region" description="Polar residues" evidence="1">
    <location>
        <begin position="185"/>
        <end position="196"/>
    </location>
</feature>
<gene>
    <name evidence="2" type="ORF">BDY21DRAFT_212573</name>
</gene>